<reference evidence="2 3" key="1">
    <citation type="submission" date="2018-11" db="EMBL/GenBank/DDBJ databases">
        <title>Genomes From Bacteria Associated with the Canine Oral Cavity: a Test Case for Automated Genome-Based Taxonomic Assignment.</title>
        <authorList>
            <person name="Coil D.A."/>
            <person name="Jospin G."/>
            <person name="Darling A.E."/>
            <person name="Wallis C."/>
            <person name="Davis I.J."/>
            <person name="Harris S."/>
            <person name="Eisen J.A."/>
            <person name="Holcombe L.J."/>
            <person name="O'Flynn C."/>
        </authorList>
    </citation>
    <scope>NUCLEOTIDE SEQUENCE [LARGE SCALE GENOMIC DNA]</scope>
    <source>
        <strain evidence="2 3">OH770</strain>
    </source>
</reference>
<gene>
    <name evidence="2" type="ORF">EII11_02740</name>
</gene>
<dbReference type="RefSeq" id="WP_124868409.1">
    <property type="nucleotide sequence ID" value="NZ_RQZF01000002.1"/>
</dbReference>
<feature type="compositionally biased region" description="Basic and acidic residues" evidence="1">
    <location>
        <begin position="377"/>
        <end position="386"/>
    </location>
</feature>
<organism evidence="2 3">
    <name type="scientific">Schaalia canis</name>
    <dbReference type="NCBI Taxonomy" id="100469"/>
    <lineage>
        <taxon>Bacteria</taxon>
        <taxon>Bacillati</taxon>
        <taxon>Actinomycetota</taxon>
        <taxon>Actinomycetes</taxon>
        <taxon>Actinomycetales</taxon>
        <taxon>Actinomycetaceae</taxon>
        <taxon>Schaalia</taxon>
    </lineage>
</organism>
<feature type="compositionally biased region" description="Polar residues" evidence="1">
    <location>
        <begin position="316"/>
        <end position="327"/>
    </location>
</feature>
<dbReference type="Proteomes" id="UP000280444">
    <property type="component" value="Unassembled WGS sequence"/>
</dbReference>
<evidence type="ECO:0000313" key="3">
    <source>
        <dbReference type="Proteomes" id="UP000280444"/>
    </source>
</evidence>
<keyword evidence="3" id="KW-1185">Reference proteome</keyword>
<feature type="compositionally biased region" description="Low complexity" evidence="1">
    <location>
        <begin position="242"/>
        <end position="269"/>
    </location>
</feature>
<accession>A0A3P1SFM9</accession>
<dbReference type="AlphaFoldDB" id="A0A3P1SFM9"/>
<name>A0A3P1SFM9_9ACTO</name>
<feature type="region of interest" description="Disordered" evidence="1">
    <location>
        <begin position="208"/>
        <end position="424"/>
    </location>
</feature>
<evidence type="ECO:0000313" key="2">
    <source>
        <dbReference type="EMBL" id="RRC95806.1"/>
    </source>
</evidence>
<sequence>MPLFELEGGRLVPAQFGRTVAEGLTEDVLETVRSQVLEIVARPLFPITWRDMSRAHEGVGDSPRLTALDATGQVVAVEVLAHLNSEALITSLSRLADAAALSWTDLASEYPGGIPAFREGWANFRDSMPPSPGAGPRLIMVVGSIDPQVRPALEVLAASGVEIHEISLRRMSSGRAFLDVAPVGPRIYAHVPQLLGQGSTVEALPVGSFGGGQAAQPQVTQSQAAHEQAPQASPAEHASSHPDVPQPDALQPDAPQAAVAQPQVNQPEPATTPSQDGDATSEGPASAPQPQAWPRPAEPAPAQSERLEDTRDSDQPTHTGTFPQAASATALADEGVRAAQSRPTAKATEKMDAASPAPLAPAKPAPVVEPSVYEEPAIERTLERTLRPRPRGRHAATDAPVTRERDLPSRGEQAQSQAAAESAAHSALFALHEREMKVNRARQEGVPVYNRDAEGLRVLAGLVGERTPLGVRPSITVRMPMFLTEEGRILVGGSGFTNPTEALAFNGHQGMDGWLELRLGDALGPSLAEALDEVNADILREYEGN</sequence>
<comment type="caution">
    <text evidence="2">The sequence shown here is derived from an EMBL/GenBank/DDBJ whole genome shotgun (WGS) entry which is preliminary data.</text>
</comment>
<dbReference type="EMBL" id="RQZF01000002">
    <property type="protein sequence ID" value="RRC95806.1"/>
    <property type="molecule type" value="Genomic_DNA"/>
</dbReference>
<feature type="compositionally biased region" description="Basic and acidic residues" evidence="1">
    <location>
        <begin position="305"/>
        <end position="315"/>
    </location>
</feature>
<feature type="compositionally biased region" description="Polar residues" evidence="1">
    <location>
        <begin position="215"/>
        <end position="225"/>
    </location>
</feature>
<dbReference type="OrthoDB" id="5149322at2"/>
<proteinExistence type="predicted"/>
<protein>
    <recommendedName>
        <fullName evidence="4">RAMA domain-containing protein</fullName>
    </recommendedName>
</protein>
<evidence type="ECO:0000256" key="1">
    <source>
        <dbReference type="SAM" id="MobiDB-lite"/>
    </source>
</evidence>
<evidence type="ECO:0008006" key="4">
    <source>
        <dbReference type="Google" id="ProtNLM"/>
    </source>
</evidence>
<feature type="compositionally biased region" description="Low complexity" evidence="1">
    <location>
        <begin position="412"/>
        <end position="424"/>
    </location>
</feature>